<gene>
    <name evidence="1" type="ORF">K6753_00775</name>
</gene>
<organism evidence="1 2">
    <name type="scientific">Novilysobacter selenitireducens</name>
    <dbReference type="NCBI Taxonomy" id="2872639"/>
    <lineage>
        <taxon>Bacteria</taxon>
        <taxon>Pseudomonadati</taxon>
        <taxon>Pseudomonadota</taxon>
        <taxon>Gammaproteobacteria</taxon>
        <taxon>Lysobacterales</taxon>
        <taxon>Lysobacteraceae</taxon>
        <taxon>Novilysobacter</taxon>
    </lineage>
</organism>
<proteinExistence type="predicted"/>
<protein>
    <submittedName>
        <fullName evidence="1">Uncharacterized protein</fullName>
    </submittedName>
</protein>
<reference evidence="1 2" key="1">
    <citation type="submission" date="2021-09" db="EMBL/GenBank/DDBJ databases">
        <title>Lysobacter sp. 13A isolated from the river sediment.</title>
        <authorList>
            <person name="Liu H."/>
            <person name="Li S."/>
            <person name="Mao S."/>
        </authorList>
    </citation>
    <scope>NUCLEOTIDE SEQUENCE [LARGE SCALE GENOMIC DNA]</scope>
    <source>
        <strain evidence="1 2">13A</strain>
    </source>
</reference>
<dbReference type="RefSeq" id="WP_223674282.1">
    <property type="nucleotide sequence ID" value="NZ_JAINZW010000001.1"/>
</dbReference>
<sequence>MTEQQFDEITIHDFEGRYVGLVEFGHGITPIVLASIGKSSSIAGTSLYVTDDGGRQYVYRQGPMDDSEASRLVRYWTALAYEADLRTQENILTIGEGLPRSSPKDESFLFNVYKYAVGTSAAHAYTIVANSTRGGQYRFQLRAERDAFDEPAADALATGKAVDAAAFLLGTANGNGKRDVVLPIVKDGWCVY</sequence>
<accession>A0ABS7T2I1</accession>
<dbReference type="Proteomes" id="UP001430954">
    <property type="component" value="Unassembled WGS sequence"/>
</dbReference>
<evidence type="ECO:0000313" key="2">
    <source>
        <dbReference type="Proteomes" id="UP001430954"/>
    </source>
</evidence>
<keyword evidence="2" id="KW-1185">Reference proteome</keyword>
<evidence type="ECO:0000313" key="1">
    <source>
        <dbReference type="EMBL" id="MBZ4038068.1"/>
    </source>
</evidence>
<comment type="caution">
    <text evidence="1">The sequence shown here is derived from an EMBL/GenBank/DDBJ whole genome shotgun (WGS) entry which is preliminary data.</text>
</comment>
<dbReference type="EMBL" id="JAINZW010000001">
    <property type="protein sequence ID" value="MBZ4038068.1"/>
    <property type="molecule type" value="Genomic_DNA"/>
</dbReference>
<name>A0ABS7T2I1_9GAMM</name>